<dbReference type="EMBL" id="CAEZZV010000026">
    <property type="protein sequence ID" value="CAB4772332.1"/>
    <property type="molecule type" value="Genomic_DNA"/>
</dbReference>
<dbReference type="Gene3D" id="3.90.79.10">
    <property type="entry name" value="Nucleoside Triphosphate Pyrophosphohydrolase"/>
    <property type="match status" value="1"/>
</dbReference>
<keyword evidence="5" id="KW-0479">Metal-binding</keyword>
<dbReference type="GO" id="GO:0035529">
    <property type="term" value="F:NADH pyrophosphatase activity"/>
    <property type="evidence" value="ECO:0007669"/>
    <property type="project" value="TreeGrafter"/>
</dbReference>
<comment type="similarity">
    <text evidence="3">Belongs to the Nudix hydrolase family. NudC subfamily.</text>
</comment>
<comment type="cofactor">
    <cofactor evidence="1">
        <name>Mg(2+)</name>
        <dbReference type="ChEBI" id="CHEBI:18420"/>
    </cofactor>
</comment>
<evidence type="ECO:0000313" key="13">
    <source>
        <dbReference type="EMBL" id="CAB4624443.1"/>
    </source>
</evidence>
<dbReference type="EMBL" id="CAFBNZ010000009">
    <property type="protein sequence ID" value="CAB4966804.1"/>
    <property type="molecule type" value="Genomic_DNA"/>
</dbReference>
<sequence>MKPATDSVGDRYFHVVESRVWIAEEPADSAYSTHFLGMLDDHSCWGVDVPRGEDPSDGGALDLFSFFGRASQEDWLVAGRAVQLVEWARTHRFCGRCGDKTEALPGERAMKCAACGLMNFPRLAPAMITLVTRGPAGPDQEALLAQGVQFRGPMYSCLAGFVEPGETLEGAVVREVFEEVGVHIGTVTYMGSQPWPFPHSLMLGFRAEWVSGEIVCDPSEILDANWYRKDALPNIPPGISIARKLIDSWLNE</sequence>
<dbReference type="InterPro" id="IPR050241">
    <property type="entry name" value="NAD-cap_RNA_hydrolase_NudC"/>
</dbReference>
<dbReference type="PROSITE" id="PS51462">
    <property type="entry name" value="NUDIX"/>
    <property type="match status" value="1"/>
</dbReference>
<dbReference type="PANTHER" id="PTHR42904">
    <property type="entry name" value="NUDIX HYDROLASE, NUDC SUBFAMILY"/>
    <property type="match status" value="1"/>
</dbReference>
<evidence type="ECO:0000313" key="14">
    <source>
        <dbReference type="EMBL" id="CAB4772332.1"/>
    </source>
</evidence>
<evidence type="ECO:0000256" key="5">
    <source>
        <dbReference type="ARBA" id="ARBA00022723"/>
    </source>
</evidence>
<protein>
    <recommendedName>
        <fullName evidence="4">NAD(+) diphosphatase</fullName>
        <ecNumber evidence="4">3.6.1.22</ecNumber>
    </recommendedName>
</protein>
<dbReference type="PANTHER" id="PTHR42904:SF6">
    <property type="entry name" value="NAD-CAPPED RNA HYDROLASE NUDT12"/>
    <property type="match status" value="1"/>
</dbReference>
<dbReference type="NCBIfam" id="NF001299">
    <property type="entry name" value="PRK00241.1"/>
    <property type="match status" value="1"/>
</dbReference>
<evidence type="ECO:0000256" key="9">
    <source>
        <dbReference type="ARBA" id="ARBA00023679"/>
    </source>
</evidence>
<feature type="domain" description="Nudix hydrolase" evidence="10">
    <location>
        <begin position="121"/>
        <end position="252"/>
    </location>
</feature>
<dbReference type="EMBL" id="CAEZSL010000011">
    <property type="protein sequence ID" value="CAB4533678.1"/>
    <property type="molecule type" value="Genomic_DNA"/>
</dbReference>
<evidence type="ECO:0000313" key="15">
    <source>
        <dbReference type="EMBL" id="CAB4966804.1"/>
    </source>
</evidence>
<evidence type="ECO:0000256" key="1">
    <source>
        <dbReference type="ARBA" id="ARBA00001946"/>
    </source>
</evidence>
<evidence type="ECO:0000256" key="3">
    <source>
        <dbReference type="ARBA" id="ARBA00009595"/>
    </source>
</evidence>
<evidence type="ECO:0000313" key="16">
    <source>
        <dbReference type="EMBL" id="CAB5046379.1"/>
    </source>
</evidence>
<dbReference type="InterPro" id="IPR015797">
    <property type="entry name" value="NUDIX_hydrolase-like_dom_sf"/>
</dbReference>
<dbReference type="EMBL" id="CAEZVL010000024">
    <property type="protein sequence ID" value="CAB4624443.1"/>
    <property type="molecule type" value="Genomic_DNA"/>
</dbReference>
<dbReference type="InterPro" id="IPR020084">
    <property type="entry name" value="NUDIX_hydrolase_CS"/>
</dbReference>
<name>A0A6J6VIT6_9ZZZZ</name>
<dbReference type="InterPro" id="IPR000086">
    <property type="entry name" value="NUDIX_hydrolase_dom"/>
</dbReference>
<reference evidence="14" key="1">
    <citation type="submission" date="2020-05" db="EMBL/GenBank/DDBJ databases">
        <authorList>
            <person name="Chiriac C."/>
            <person name="Salcher M."/>
            <person name="Ghai R."/>
            <person name="Kavagutti S V."/>
        </authorList>
    </citation>
    <scope>NUCLEOTIDE SEQUENCE</scope>
</reference>
<dbReference type="GO" id="GO:0019677">
    <property type="term" value="P:NAD+ catabolic process"/>
    <property type="evidence" value="ECO:0007669"/>
    <property type="project" value="TreeGrafter"/>
</dbReference>
<keyword evidence="7" id="KW-0460">Magnesium</keyword>
<evidence type="ECO:0000256" key="4">
    <source>
        <dbReference type="ARBA" id="ARBA00012381"/>
    </source>
</evidence>
<dbReference type="AlphaFoldDB" id="A0A6J6VIT6"/>
<evidence type="ECO:0000256" key="8">
    <source>
        <dbReference type="ARBA" id="ARBA00023027"/>
    </source>
</evidence>
<dbReference type="Pfam" id="PF00293">
    <property type="entry name" value="NUDIX"/>
    <property type="match status" value="1"/>
</dbReference>
<dbReference type="EMBL" id="CAEZUK010000021">
    <property type="protein sequence ID" value="CAB4592385.1"/>
    <property type="molecule type" value="Genomic_DNA"/>
</dbReference>
<proteinExistence type="inferred from homology"/>
<dbReference type="InterPro" id="IPR015375">
    <property type="entry name" value="NADH_PPase-like_N"/>
</dbReference>
<comment type="catalytic activity">
    <reaction evidence="9">
        <text>a 5'-end NAD(+)-phospho-ribonucleoside in mRNA + H2O = a 5'-end phospho-adenosine-phospho-ribonucleoside in mRNA + beta-nicotinamide D-ribonucleotide + 2 H(+)</text>
        <dbReference type="Rhea" id="RHEA:60876"/>
        <dbReference type="Rhea" id="RHEA-COMP:15698"/>
        <dbReference type="Rhea" id="RHEA-COMP:15719"/>
        <dbReference type="ChEBI" id="CHEBI:14649"/>
        <dbReference type="ChEBI" id="CHEBI:15377"/>
        <dbReference type="ChEBI" id="CHEBI:15378"/>
        <dbReference type="ChEBI" id="CHEBI:144029"/>
        <dbReference type="ChEBI" id="CHEBI:144051"/>
    </reaction>
    <physiologicalReaction direction="left-to-right" evidence="9">
        <dbReference type="Rhea" id="RHEA:60877"/>
    </physiologicalReaction>
</comment>
<dbReference type="CDD" id="cd03429">
    <property type="entry name" value="NUDIX_NADH_pyrophosphatase_Nudt13"/>
    <property type="match status" value="1"/>
</dbReference>
<keyword evidence="8" id="KW-0520">NAD</keyword>
<dbReference type="EMBL" id="CAFBQJ010000041">
    <property type="protein sequence ID" value="CAB5046379.1"/>
    <property type="molecule type" value="Genomic_DNA"/>
</dbReference>
<accession>A0A6J6VIT6</accession>
<dbReference type="GO" id="GO:0006742">
    <property type="term" value="P:NADP+ catabolic process"/>
    <property type="evidence" value="ECO:0007669"/>
    <property type="project" value="TreeGrafter"/>
</dbReference>
<evidence type="ECO:0000256" key="6">
    <source>
        <dbReference type="ARBA" id="ARBA00022801"/>
    </source>
</evidence>
<dbReference type="GO" id="GO:0046872">
    <property type="term" value="F:metal ion binding"/>
    <property type="evidence" value="ECO:0007669"/>
    <property type="project" value="UniProtKB-KW"/>
</dbReference>
<organism evidence="14">
    <name type="scientific">freshwater metagenome</name>
    <dbReference type="NCBI Taxonomy" id="449393"/>
    <lineage>
        <taxon>unclassified sequences</taxon>
        <taxon>metagenomes</taxon>
        <taxon>ecological metagenomes</taxon>
    </lineage>
</organism>
<dbReference type="SUPFAM" id="SSF55811">
    <property type="entry name" value="Nudix"/>
    <property type="match status" value="2"/>
</dbReference>
<evidence type="ECO:0000259" key="10">
    <source>
        <dbReference type="PROSITE" id="PS51462"/>
    </source>
</evidence>
<evidence type="ECO:0000313" key="12">
    <source>
        <dbReference type="EMBL" id="CAB4592385.1"/>
    </source>
</evidence>
<dbReference type="InterPro" id="IPR015376">
    <property type="entry name" value="Znr_NADH_PPase"/>
</dbReference>
<dbReference type="InterPro" id="IPR049734">
    <property type="entry name" value="NudC-like_C"/>
</dbReference>
<keyword evidence="6" id="KW-0378">Hydrolase</keyword>
<dbReference type="Pfam" id="PF09297">
    <property type="entry name" value="Zn_ribbon_NUD"/>
    <property type="match status" value="1"/>
</dbReference>
<dbReference type="PROSITE" id="PS00893">
    <property type="entry name" value="NUDIX_BOX"/>
    <property type="match status" value="1"/>
</dbReference>
<dbReference type="GO" id="GO:0005829">
    <property type="term" value="C:cytosol"/>
    <property type="evidence" value="ECO:0007669"/>
    <property type="project" value="TreeGrafter"/>
</dbReference>
<gene>
    <name evidence="11" type="ORF">UFOPK1421_00175</name>
    <name evidence="12" type="ORF">UFOPK1820_00226</name>
    <name evidence="13" type="ORF">UFOPK1960_00280</name>
    <name evidence="14" type="ORF">UFOPK2921_00331</name>
    <name evidence="15" type="ORF">UFOPK3889_00111</name>
    <name evidence="16" type="ORF">UFOPK4275_00347</name>
    <name evidence="17" type="ORF">UFOPK4422_00659</name>
</gene>
<dbReference type="Gene3D" id="3.90.79.20">
    <property type="match status" value="1"/>
</dbReference>
<evidence type="ECO:0000256" key="7">
    <source>
        <dbReference type="ARBA" id="ARBA00022842"/>
    </source>
</evidence>
<evidence type="ECO:0000313" key="17">
    <source>
        <dbReference type="EMBL" id="CAB5120531.1"/>
    </source>
</evidence>
<evidence type="ECO:0000313" key="11">
    <source>
        <dbReference type="EMBL" id="CAB4533678.1"/>
    </source>
</evidence>
<evidence type="ECO:0000256" key="2">
    <source>
        <dbReference type="ARBA" id="ARBA00001947"/>
    </source>
</evidence>
<dbReference type="EMBL" id="CAFBRX010000053">
    <property type="protein sequence ID" value="CAB5120531.1"/>
    <property type="molecule type" value="Genomic_DNA"/>
</dbReference>
<comment type="cofactor">
    <cofactor evidence="2">
        <name>Zn(2+)</name>
        <dbReference type="ChEBI" id="CHEBI:29105"/>
    </cofactor>
</comment>
<dbReference type="Pfam" id="PF09296">
    <property type="entry name" value="NUDIX-like"/>
    <property type="match status" value="1"/>
</dbReference>
<dbReference type="EC" id="3.6.1.22" evidence="4"/>